<dbReference type="PANTHER" id="PTHR21530">
    <property type="entry name" value="PHEROMONE SHUTDOWN PROTEIN"/>
    <property type="match status" value="1"/>
</dbReference>
<evidence type="ECO:0000256" key="1">
    <source>
        <dbReference type="SAM" id="Phobius"/>
    </source>
</evidence>
<keyword evidence="1" id="KW-0472">Membrane</keyword>
<dbReference type="PANTHER" id="PTHR21530:SF7">
    <property type="entry name" value="TRAB DOMAIN-CONTAINING PROTEIN"/>
    <property type="match status" value="1"/>
</dbReference>
<sequence length="321" mass="35993">MNLVPRGLSMMEEPKEMKKSLNVVAERVVQWGRSQKNKELAHRKPLMKNAPKKVHNFGLYRNGPNNSEALFPPKTSGMQAPDVEAVVAFLKPDAVFLELCASRSNLMLPQEPQLLELPGFTEIMVHLWRNKNTNAFHTLGTLILQKCGKEFGVIPGCEFQSAYREAEKYGGKIILGDRPIEITCQRTWSKMSLWYKTKFVFMSLLMLSTKSLTPSVMDADNNRVLEKQFPIIAETLNHERDLYMASTLLKVASDNKSVVAVVGSAHVAGIQKNWKKPIEIESLMEFQAIKSPSSLQFWTSILLSAGATSAIISALMLKLRG</sequence>
<accession>A0AA38LDW9</accession>
<protein>
    <recommendedName>
        <fullName evidence="4">TraB domain-containing protein</fullName>
    </recommendedName>
</protein>
<gene>
    <name evidence="2" type="ORF">KI387_021815</name>
</gene>
<feature type="transmembrane region" description="Helical" evidence="1">
    <location>
        <begin position="297"/>
        <end position="317"/>
    </location>
</feature>
<keyword evidence="3" id="KW-1185">Reference proteome</keyword>
<name>A0AA38LDW9_TAXCH</name>
<dbReference type="CDD" id="cd14726">
    <property type="entry name" value="TraB_PrgY-like"/>
    <property type="match status" value="1"/>
</dbReference>
<evidence type="ECO:0000313" key="3">
    <source>
        <dbReference type="Proteomes" id="UP000824469"/>
    </source>
</evidence>
<reference evidence="2 3" key="1">
    <citation type="journal article" date="2021" name="Nat. Plants">
        <title>The Taxus genome provides insights into paclitaxel biosynthesis.</title>
        <authorList>
            <person name="Xiong X."/>
            <person name="Gou J."/>
            <person name="Liao Q."/>
            <person name="Li Y."/>
            <person name="Zhou Q."/>
            <person name="Bi G."/>
            <person name="Li C."/>
            <person name="Du R."/>
            <person name="Wang X."/>
            <person name="Sun T."/>
            <person name="Guo L."/>
            <person name="Liang H."/>
            <person name="Lu P."/>
            <person name="Wu Y."/>
            <person name="Zhang Z."/>
            <person name="Ro D.K."/>
            <person name="Shang Y."/>
            <person name="Huang S."/>
            <person name="Yan J."/>
        </authorList>
    </citation>
    <scope>NUCLEOTIDE SEQUENCE [LARGE SCALE GENOMIC DNA]</scope>
    <source>
        <strain evidence="2">Ta-2019</strain>
    </source>
</reference>
<dbReference type="InterPro" id="IPR046345">
    <property type="entry name" value="TraB_PrgY-like"/>
</dbReference>
<dbReference type="InterPro" id="IPR002816">
    <property type="entry name" value="TraB/PrgY/GumN_fam"/>
</dbReference>
<dbReference type="AlphaFoldDB" id="A0AA38LDW9"/>
<evidence type="ECO:0000313" key="2">
    <source>
        <dbReference type="EMBL" id="KAH9320046.1"/>
    </source>
</evidence>
<evidence type="ECO:0008006" key="4">
    <source>
        <dbReference type="Google" id="ProtNLM"/>
    </source>
</evidence>
<dbReference type="GO" id="GO:0005741">
    <property type="term" value="C:mitochondrial outer membrane"/>
    <property type="evidence" value="ECO:0007669"/>
    <property type="project" value="TreeGrafter"/>
</dbReference>
<keyword evidence="1" id="KW-1133">Transmembrane helix</keyword>
<proteinExistence type="predicted"/>
<keyword evidence="1" id="KW-0812">Transmembrane</keyword>
<dbReference type="Pfam" id="PF01963">
    <property type="entry name" value="TraB_PrgY_gumN"/>
    <property type="match status" value="1"/>
</dbReference>
<dbReference type="Proteomes" id="UP000824469">
    <property type="component" value="Unassembled WGS sequence"/>
</dbReference>
<dbReference type="EMBL" id="JAHRHJ020000004">
    <property type="protein sequence ID" value="KAH9320046.1"/>
    <property type="molecule type" value="Genomic_DNA"/>
</dbReference>
<organism evidence="2 3">
    <name type="scientific">Taxus chinensis</name>
    <name type="common">Chinese yew</name>
    <name type="synonym">Taxus wallichiana var. chinensis</name>
    <dbReference type="NCBI Taxonomy" id="29808"/>
    <lineage>
        <taxon>Eukaryota</taxon>
        <taxon>Viridiplantae</taxon>
        <taxon>Streptophyta</taxon>
        <taxon>Embryophyta</taxon>
        <taxon>Tracheophyta</taxon>
        <taxon>Spermatophyta</taxon>
        <taxon>Pinopsida</taxon>
        <taxon>Pinidae</taxon>
        <taxon>Conifers II</taxon>
        <taxon>Cupressales</taxon>
        <taxon>Taxaceae</taxon>
        <taxon>Taxus</taxon>
    </lineage>
</organism>
<comment type="caution">
    <text evidence="2">The sequence shown here is derived from an EMBL/GenBank/DDBJ whole genome shotgun (WGS) entry which is preliminary data.</text>
</comment>